<protein>
    <submittedName>
        <fullName evidence="2">Uncharacterized protein</fullName>
    </submittedName>
</protein>
<evidence type="ECO:0000313" key="3">
    <source>
        <dbReference type="Proteomes" id="UP000625574"/>
    </source>
</evidence>
<sequence length="55" mass="5678">MSAVGAPVVRQHRLDGDSPLVEPLDGPNQDGEGRLGGFVVVDLGVGTRECSSMTV</sequence>
<evidence type="ECO:0000313" key="2">
    <source>
        <dbReference type="EMBL" id="MBI9001032.1"/>
    </source>
</evidence>
<gene>
    <name evidence="2" type="ORF">JDV76_08640</name>
</gene>
<reference evidence="2 3" key="1">
    <citation type="submission" date="2020-12" db="EMBL/GenBank/DDBJ databases">
        <title>Genome public.</title>
        <authorList>
            <person name="Sun Q."/>
        </authorList>
    </citation>
    <scope>NUCLEOTIDE SEQUENCE [LARGE SCALE GENOMIC DNA]</scope>
    <source>
        <strain evidence="2 3">CCM 8864</strain>
    </source>
</reference>
<evidence type="ECO:0000256" key="1">
    <source>
        <dbReference type="SAM" id="MobiDB-lite"/>
    </source>
</evidence>
<name>A0ABS0W0D0_9CORY</name>
<organism evidence="2 3">
    <name type="scientific">Corynebacterium marambiense</name>
    <dbReference type="NCBI Taxonomy" id="2765364"/>
    <lineage>
        <taxon>Bacteria</taxon>
        <taxon>Bacillati</taxon>
        <taxon>Actinomycetota</taxon>
        <taxon>Actinomycetes</taxon>
        <taxon>Mycobacteriales</taxon>
        <taxon>Corynebacteriaceae</taxon>
        <taxon>Corynebacterium</taxon>
    </lineage>
</organism>
<dbReference type="Proteomes" id="UP000625574">
    <property type="component" value="Unassembled WGS sequence"/>
</dbReference>
<proteinExistence type="predicted"/>
<dbReference type="EMBL" id="JAEIOT010000008">
    <property type="protein sequence ID" value="MBI9001032.1"/>
    <property type="molecule type" value="Genomic_DNA"/>
</dbReference>
<feature type="region of interest" description="Disordered" evidence="1">
    <location>
        <begin position="1"/>
        <end position="35"/>
    </location>
</feature>
<comment type="caution">
    <text evidence="2">The sequence shown here is derived from an EMBL/GenBank/DDBJ whole genome shotgun (WGS) entry which is preliminary data.</text>
</comment>
<accession>A0ABS0W0D0</accession>
<keyword evidence="3" id="KW-1185">Reference proteome</keyword>